<gene>
    <name evidence="5" type="ORF">VW35_08450</name>
</gene>
<keyword evidence="1" id="KW-0805">Transcription regulation</keyword>
<accession>A0A0F5LDC8</accession>
<dbReference type="EMBL" id="LAJG01000014">
    <property type="protein sequence ID" value="KKB80396.1"/>
    <property type="molecule type" value="Genomic_DNA"/>
</dbReference>
<dbReference type="Proteomes" id="UP000033514">
    <property type="component" value="Unassembled WGS sequence"/>
</dbReference>
<dbReference type="Gene3D" id="1.10.10.10">
    <property type="entry name" value="Winged helix-like DNA-binding domain superfamily/Winged helix DNA-binding domain"/>
    <property type="match status" value="1"/>
</dbReference>
<keyword evidence="2" id="KW-0238">DNA-binding</keyword>
<dbReference type="PROSITE" id="PS50043">
    <property type="entry name" value="HTH_LUXR_2"/>
    <property type="match status" value="1"/>
</dbReference>
<evidence type="ECO:0000256" key="2">
    <source>
        <dbReference type="ARBA" id="ARBA00023125"/>
    </source>
</evidence>
<dbReference type="STRING" id="361041.VW35_08450"/>
<keyword evidence="3" id="KW-0804">Transcription</keyword>
<dbReference type="Pfam" id="PF00196">
    <property type="entry name" value="GerE"/>
    <property type="match status" value="1"/>
</dbReference>
<proteinExistence type="predicted"/>
<dbReference type="SUPFAM" id="SSF46894">
    <property type="entry name" value="C-terminal effector domain of the bipartite response regulators"/>
    <property type="match status" value="1"/>
</dbReference>
<dbReference type="CDD" id="cd06170">
    <property type="entry name" value="LuxR_C_like"/>
    <property type="match status" value="1"/>
</dbReference>
<dbReference type="SUPFAM" id="SSF75516">
    <property type="entry name" value="Pheromone-binding domain of LuxR-like quorum-sensing transcription factors"/>
    <property type="match status" value="1"/>
</dbReference>
<comment type="caution">
    <text evidence="5">The sequence shown here is derived from an EMBL/GenBank/DDBJ whole genome shotgun (WGS) entry which is preliminary data.</text>
</comment>
<organism evidence="5 6">
    <name type="scientific">Devosia soli</name>
    <dbReference type="NCBI Taxonomy" id="361041"/>
    <lineage>
        <taxon>Bacteria</taxon>
        <taxon>Pseudomonadati</taxon>
        <taxon>Pseudomonadota</taxon>
        <taxon>Alphaproteobacteria</taxon>
        <taxon>Hyphomicrobiales</taxon>
        <taxon>Devosiaceae</taxon>
        <taxon>Devosia</taxon>
    </lineage>
</organism>
<evidence type="ECO:0000313" key="6">
    <source>
        <dbReference type="Proteomes" id="UP000033514"/>
    </source>
</evidence>
<dbReference type="InterPro" id="IPR005143">
    <property type="entry name" value="TF_LuxR_autoind-bd_dom"/>
</dbReference>
<dbReference type="AlphaFoldDB" id="A0A0F5LDC8"/>
<reference evidence="5 6" key="1">
    <citation type="submission" date="2015-03" db="EMBL/GenBank/DDBJ databases">
        <authorList>
            <person name="Hassan Y.I."/>
            <person name="Lepp D."/>
            <person name="Zhou T."/>
        </authorList>
    </citation>
    <scope>NUCLEOTIDE SEQUENCE [LARGE SCALE GENOMIC DNA]</scope>
    <source>
        <strain evidence="5 6">GH2-10</strain>
    </source>
</reference>
<dbReference type="GO" id="GO:0006355">
    <property type="term" value="P:regulation of DNA-templated transcription"/>
    <property type="evidence" value="ECO:0007669"/>
    <property type="project" value="InterPro"/>
</dbReference>
<name>A0A0F5LDC8_9HYPH</name>
<dbReference type="OrthoDB" id="3170288at2"/>
<keyword evidence="6" id="KW-1185">Reference proteome</keyword>
<protein>
    <recommendedName>
        <fullName evidence="4">HTH luxR-type domain-containing protein</fullName>
    </recommendedName>
</protein>
<sequence>MSEHSGGFSPTSTFSALAPKLREISKSACSIQLQRAVSEAVHCIGFKYFVFASSISAEENTKFYPTIHTLPANVVDALVSRGLYRSNPVLTRLRQSNDAVVVSMNVADPNPVIAEVSKLLAPLGIVGAALVPVLSATENLSVIGGYSCDRVPPPGTVSSLRLIGTATSLRLLELCDLPEPPTLTEKQATILQWAAAGKSNGDIAEIVGLTRRNCEYHMGEILRKLGVATRGQAIAALMAGRVQSPISAASREK</sequence>
<evidence type="ECO:0000313" key="5">
    <source>
        <dbReference type="EMBL" id="KKB80396.1"/>
    </source>
</evidence>
<dbReference type="InterPro" id="IPR016032">
    <property type="entry name" value="Sig_transdc_resp-reg_C-effctor"/>
</dbReference>
<evidence type="ECO:0000256" key="1">
    <source>
        <dbReference type="ARBA" id="ARBA00023015"/>
    </source>
</evidence>
<dbReference type="PANTHER" id="PTHR44688">
    <property type="entry name" value="DNA-BINDING TRANSCRIPTIONAL ACTIVATOR DEVR_DOSR"/>
    <property type="match status" value="1"/>
</dbReference>
<dbReference type="InterPro" id="IPR036693">
    <property type="entry name" value="TF_LuxR_autoind-bd_dom_sf"/>
</dbReference>
<dbReference type="InterPro" id="IPR036388">
    <property type="entry name" value="WH-like_DNA-bd_sf"/>
</dbReference>
<dbReference type="Pfam" id="PF03472">
    <property type="entry name" value="Autoind_bind"/>
    <property type="match status" value="1"/>
</dbReference>
<evidence type="ECO:0000256" key="3">
    <source>
        <dbReference type="ARBA" id="ARBA00023163"/>
    </source>
</evidence>
<dbReference type="SMART" id="SM00421">
    <property type="entry name" value="HTH_LUXR"/>
    <property type="match status" value="1"/>
</dbReference>
<feature type="domain" description="HTH luxR-type" evidence="4">
    <location>
        <begin position="176"/>
        <end position="241"/>
    </location>
</feature>
<evidence type="ECO:0000259" key="4">
    <source>
        <dbReference type="PROSITE" id="PS50043"/>
    </source>
</evidence>
<dbReference type="InterPro" id="IPR000792">
    <property type="entry name" value="Tscrpt_reg_LuxR_C"/>
</dbReference>
<dbReference type="Gene3D" id="3.30.450.80">
    <property type="entry name" value="Transcription factor LuxR-like, autoinducer-binding domain"/>
    <property type="match status" value="1"/>
</dbReference>
<dbReference type="PRINTS" id="PR00038">
    <property type="entry name" value="HTHLUXR"/>
</dbReference>
<dbReference type="RefSeq" id="WP_046870533.1">
    <property type="nucleotide sequence ID" value="NZ_LAJG01000014.1"/>
</dbReference>
<dbReference type="GO" id="GO:0003677">
    <property type="term" value="F:DNA binding"/>
    <property type="evidence" value="ECO:0007669"/>
    <property type="project" value="UniProtKB-KW"/>
</dbReference>
<dbReference type="PANTHER" id="PTHR44688:SF16">
    <property type="entry name" value="DNA-BINDING TRANSCRIPTIONAL ACTIVATOR DEVR_DOSR"/>
    <property type="match status" value="1"/>
</dbReference>